<accession>A0ACB8EPA8</accession>
<proteinExistence type="predicted"/>
<name>A0ACB8EPA8_9SAUR</name>
<reference evidence="1" key="1">
    <citation type="submission" date="2021-08" db="EMBL/GenBank/DDBJ databases">
        <title>The first chromosome-level gecko genome reveals the dynamic sex chromosomes of Neotropical dwarf geckos (Sphaerodactylidae: Sphaerodactylus).</title>
        <authorList>
            <person name="Pinto B.J."/>
            <person name="Keating S.E."/>
            <person name="Gamble T."/>
        </authorList>
    </citation>
    <scope>NUCLEOTIDE SEQUENCE</scope>
    <source>
        <strain evidence="1">TG3544</strain>
    </source>
</reference>
<evidence type="ECO:0000313" key="1">
    <source>
        <dbReference type="EMBL" id="KAH7994411.1"/>
    </source>
</evidence>
<gene>
    <name evidence="1" type="ORF">K3G42_005763</name>
</gene>
<dbReference type="EMBL" id="CM037620">
    <property type="protein sequence ID" value="KAH7994411.1"/>
    <property type="molecule type" value="Genomic_DNA"/>
</dbReference>
<sequence length="128" mass="13987">MGRVSILSPRALCLLRKTFLRAPHMNINIASSGSLVRRAIPAVNRTGTFSSQVCVPATAPVADARIPERTSAARTQLSLQDFSIFSVLGRGNFGKVLLAEHTKTNKIYAIKALKKNEIIARLEVDWSV</sequence>
<keyword evidence="2" id="KW-1185">Reference proteome</keyword>
<dbReference type="Proteomes" id="UP000827872">
    <property type="component" value="Linkage Group LG07"/>
</dbReference>
<protein>
    <submittedName>
        <fullName evidence="1">Uncharacterized protein</fullName>
    </submittedName>
</protein>
<comment type="caution">
    <text evidence="1">The sequence shown here is derived from an EMBL/GenBank/DDBJ whole genome shotgun (WGS) entry which is preliminary data.</text>
</comment>
<organism evidence="1 2">
    <name type="scientific">Sphaerodactylus townsendi</name>
    <dbReference type="NCBI Taxonomy" id="933632"/>
    <lineage>
        <taxon>Eukaryota</taxon>
        <taxon>Metazoa</taxon>
        <taxon>Chordata</taxon>
        <taxon>Craniata</taxon>
        <taxon>Vertebrata</taxon>
        <taxon>Euteleostomi</taxon>
        <taxon>Lepidosauria</taxon>
        <taxon>Squamata</taxon>
        <taxon>Bifurcata</taxon>
        <taxon>Gekkota</taxon>
        <taxon>Sphaerodactylidae</taxon>
        <taxon>Sphaerodactylus</taxon>
    </lineage>
</organism>
<evidence type="ECO:0000313" key="2">
    <source>
        <dbReference type="Proteomes" id="UP000827872"/>
    </source>
</evidence>